<keyword evidence="1" id="KW-0378">Hydrolase</keyword>
<organism evidence="1">
    <name type="scientific">Trepomonas sp. PC1</name>
    <dbReference type="NCBI Taxonomy" id="1076344"/>
    <lineage>
        <taxon>Eukaryota</taxon>
        <taxon>Metamonada</taxon>
        <taxon>Diplomonadida</taxon>
        <taxon>Hexamitidae</taxon>
        <taxon>Hexamitinae</taxon>
        <taxon>Trepomonas</taxon>
    </lineage>
</organism>
<dbReference type="AlphaFoldDB" id="A0A146KHH5"/>
<dbReference type="GO" id="GO:0004180">
    <property type="term" value="F:carboxypeptidase activity"/>
    <property type="evidence" value="ECO:0007669"/>
    <property type="project" value="UniProtKB-KW"/>
</dbReference>
<evidence type="ECO:0000313" key="1">
    <source>
        <dbReference type="EMBL" id="JAP96123.1"/>
    </source>
</evidence>
<accession>A0A146KHH5</accession>
<feature type="non-terminal residue" evidence="1">
    <location>
        <position position="151"/>
    </location>
</feature>
<keyword evidence="1" id="KW-0645">Protease</keyword>
<sequence>NRTDSEDSVDASEVLRQINSKNYTILSQVMNTHIAKIKNIPPASSFKLEADIEPKHLKLNSCGIKFIERKIPYVEGTYESEFNVNLSQNLSCSCGCQSTPSKQMYQYSQDMKRTLVYCNKQDHYPNLFGKHNQNGLIFESRFEGGNLYSSQ</sequence>
<reference evidence="1" key="1">
    <citation type="submission" date="2015-07" db="EMBL/GenBank/DDBJ databases">
        <title>Adaptation to a free-living lifestyle via gene acquisitions in the diplomonad Trepomonas sp. PC1.</title>
        <authorList>
            <person name="Xu F."/>
            <person name="Jerlstrom-Hultqvist J."/>
            <person name="Kolisko M."/>
            <person name="Simpson A.G.B."/>
            <person name="Roger A.J."/>
            <person name="Svard S.G."/>
            <person name="Andersson J.O."/>
        </authorList>
    </citation>
    <scope>NUCLEOTIDE SEQUENCE</scope>
    <source>
        <strain evidence="1">PC1</strain>
    </source>
</reference>
<protein>
    <submittedName>
        <fullName evidence="1">Zinc carboxypeptidase domain-containing protein</fullName>
    </submittedName>
</protein>
<feature type="non-terminal residue" evidence="1">
    <location>
        <position position="1"/>
    </location>
</feature>
<keyword evidence="1" id="KW-0121">Carboxypeptidase</keyword>
<gene>
    <name evidence="1" type="ORF">TPC1_10650</name>
</gene>
<dbReference type="EMBL" id="GDID01000483">
    <property type="protein sequence ID" value="JAP96123.1"/>
    <property type="molecule type" value="Transcribed_RNA"/>
</dbReference>
<name>A0A146KHH5_9EUKA</name>
<proteinExistence type="predicted"/>